<evidence type="ECO:0000259" key="9">
    <source>
        <dbReference type="SMART" id="SM01312"/>
    </source>
</evidence>
<evidence type="ECO:0000256" key="6">
    <source>
        <dbReference type="ARBA" id="ARBA00022490"/>
    </source>
</evidence>
<sequence>MERRRQHGVGDLQPLGPKKNRMMITYGFGEDLGSTDYTERPKVARNSRAKSSKEKEKDEASSRGSPVMDVDPDESQDPIDIISLQEPEISSSSKAKSASVTGSKPTPQPAPFGRSRSTQPESKPSSMSNIVSKPKPTDHQTGKTRRKIDSDEENTVFQPSSRSISRPGESKESSPPSEQETKGVKPAARGPQPAPFKRRVQPEETVMEKNKTSLMALKLPAPPPWKTGGTLQVGSKLNTMEGLSDHNDVSATQRVGESQIDRDSLKNMRIPKKNDKNPKAVTSVSIKESRMESKKTSAFPMAGYAKQVAAKQVEDDTGPRSPRKRFKPDDVERIFKQVEADELMAPLDPHNLCPFCDEPFPDNPSPDLIQLLTDLKKIAVSEPRLRNPNGLTAPLMTYINLCQMHRAESTYVEQGRRNHWPSIIDWDDVRERLKSSEIVKALRDIIDYPHSSKFFVTFYDNIKRDGALKAASIRAQLDTFELSHPGYYGEQGLLVLFDTLNELFPNLTSEECRPLTARQFFMSVLVPEAAALLIEQDMDCTHEEALITLRESRQYGLAMFPDRGGFFGSGKGDHMDEAGAKQLKWRKDVVGSTYPGNHVEIAQSHIFKTRFPEEETDPDVLIVD</sequence>
<feature type="compositionally biased region" description="Polar residues" evidence="8">
    <location>
        <begin position="155"/>
        <end position="164"/>
    </location>
</feature>
<feature type="region of interest" description="Disordered" evidence="8">
    <location>
        <begin position="26"/>
        <end position="204"/>
    </location>
</feature>
<protein>
    <recommendedName>
        <fullName evidence="5">Restriction of telomere capping protein 4</fullName>
    </recommendedName>
</protein>
<dbReference type="PANTHER" id="PTHR41391:SF1">
    <property type="entry name" value="RESTRICTION OF TELOMERE CAPPING PROTEIN 4"/>
    <property type="match status" value="1"/>
</dbReference>
<comment type="caution">
    <text evidence="10">The sequence shown here is derived from an EMBL/GenBank/DDBJ whole genome shotgun (WGS) entry which is preliminary data.</text>
</comment>
<reference evidence="10" key="1">
    <citation type="submission" date="2021-01" db="EMBL/GenBank/DDBJ databases">
        <authorList>
            <person name="Kaushik A."/>
        </authorList>
    </citation>
    <scope>NUCLEOTIDE SEQUENCE</scope>
    <source>
        <strain evidence="10">AG3-T5</strain>
    </source>
</reference>
<evidence type="ECO:0000256" key="3">
    <source>
        <dbReference type="ARBA" id="ARBA00004496"/>
    </source>
</evidence>
<dbReference type="PANTHER" id="PTHR41391">
    <property type="entry name" value="RESTRICTION OF TELOMERE CAPPING PROTEIN 4"/>
    <property type="match status" value="1"/>
</dbReference>
<evidence type="ECO:0000256" key="1">
    <source>
        <dbReference type="ARBA" id="ARBA00002738"/>
    </source>
</evidence>
<name>A0A8H3GR48_9AGAM</name>
<evidence type="ECO:0000256" key="7">
    <source>
        <dbReference type="ARBA" id="ARBA00023242"/>
    </source>
</evidence>
<evidence type="ECO:0000313" key="10">
    <source>
        <dbReference type="EMBL" id="CAE6468424.1"/>
    </source>
</evidence>
<feature type="domain" description="Restriction of telomere capping protein 4 C-terminal" evidence="9">
    <location>
        <begin position="445"/>
        <end position="562"/>
    </location>
</feature>
<evidence type="ECO:0000313" key="11">
    <source>
        <dbReference type="Proteomes" id="UP000663841"/>
    </source>
</evidence>
<feature type="compositionally biased region" description="Basic and acidic residues" evidence="8">
    <location>
        <begin position="259"/>
        <end position="278"/>
    </location>
</feature>
<feature type="compositionally biased region" description="Low complexity" evidence="8">
    <location>
        <begin position="90"/>
        <end position="99"/>
    </location>
</feature>
<proteinExistence type="inferred from homology"/>
<comment type="subcellular location">
    <subcellularLocation>
        <location evidence="3">Cytoplasm</location>
    </subcellularLocation>
    <subcellularLocation>
        <location evidence="2">Nucleus</location>
    </subcellularLocation>
</comment>
<organism evidence="10 11">
    <name type="scientific">Rhizoctonia solani</name>
    <dbReference type="NCBI Taxonomy" id="456999"/>
    <lineage>
        <taxon>Eukaryota</taxon>
        <taxon>Fungi</taxon>
        <taxon>Dikarya</taxon>
        <taxon>Basidiomycota</taxon>
        <taxon>Agaricomycotina</taxon>
        <taxon>Agaricomycetes</taxon>
        <taxon>Cantharellales</taxon>
        <taxon>Ceratobasidiaceae</taxon>
        <taxon>Rhizoctonia</taxon>
    </lineage>
</organism>
<dbReference type="SMART" id="SM01312">
    <property type="entry name" value="RTC4"/>
    <property type="match status" value="1"/>
</dbReference>
<dbReference type="Proteomes" id="UP000663841">
    <property type="component" value="Unassembled WGS sequence"/>
</dbReference>
<evidence type="ECO:0000256" key="2">
    <source>
        <dbReference type="ARBA" id="ARBA00004123"/>
    </source>
</evidence>
<feature type="compositionally biased region" description="Basic and acidic residues" evidence="8">
    <location>
        <begin position="51"/>
        <end position="61"/>
    </location>
</feature>
<evidence type="ECO:0000256" key="4">
    <source>
        <dbReference type="ARBA" id="ARBA00009461"/>
    </source>
</evidence>
<dbReference type="AlphaFoldDB" id="A0A8H3GR48"/>
<evidence type="ECO:0000256" key="5">
    <source>
        <dbReference type="ARBA" id="ARBA00015162"/>
    </source>
</evidence>
<dbReference type="GO" id="GO:0005737">
    <property type="term" value="C:cytoplasm"/>
    <property type="evidence" value="ECO:0007669"/>
    <property type="project" value="UniProtKB-SubCell"/>
</dbReference>
<keyword evidence="6" id="KW-0963">Cytoplasm</keyword>
<keyword evidence="7" id="KW-0539">Nucleus</keyword>
<gene>
    <name evidence="10" type="ORF">RDB_LOCUS170136</name>
</gene>
<feature type="compositionally biased region" description="Polar residues" evidence="8">
    <location>
        <begin position="115"/>
        <end position="131"/>
    </location>
</feature>
<dbReference type="InterPro" id="IPR039024">
    <property type="entry name" value="RTC4"/>
</dbReference>
<dbReference type="EMBL" id="CAJMWW010000349">
    <property type="protein sequence ID" value="CAE6468424.1"/>
    <property type="molecule type" value="Genomic_DNA"/>
</dbReference>
<feature type="region of interest" description="Disordered" evidence="8">
    <location>
        <begin position="1"/>
        <end position="20"/>
    </location>
</feature>
<dbReference type="Pfam" id="PF14474">
    <property type="entry name" value="RTC4"/>
    <property type="match status" value="1"/>
</dbReference>
<dbReference type="InterPro" id="IPR028094">
    <property type="entry name" value="RTC4_C"/>
</dbReference>
<accession>A0A8H3GR48</accession>
<comment type="similarity">
    <text evidence="4">Belongs to the RTC4 family.</text>
</comment>
<evidence type="ECO:0000256" key="8">
    <source>
        <dbReference type="SAM" id="MobiDB-lite"/>
    </source>
</evidence>
<comment type="function">
    <text evidence="1">May be involved in a process influencing telomere capping.</text>
</comment>
<feature type="region of interest" description="Disordered" evidence="8">
    <location>
        <begin position="240"/>
        <end position="298"/>
    </location>
</feature>
<dbReference type="GO" id="GO:0005634">
    <property type="term" value="C:nucleus"/>
    <property type="evidence" value="ECO:0007669"/>
    <property type="project" value="UniProtKB-SubCell"/>
</dbReference>